<dbReference type="EMBL" id="JALGRD010000001">
    <property type="protein sequence ID" value="MCJ0972235.1"/>
    <property type="molecule type" value="Genomic_DNA"/>
</dbReference>
<proteinExistence type="predicted"/>
<sequence length="87" mass="9725">MPDRNEQLDELLVFTARSISQLTEALNALSFELMASEDPAVRIASRRMVSRIAAVQAGFEQRWRQLGPLPEGEPVVVPMDDDASLRD</sequence>
<gene>
    <name evidence="1" type="ORF">MST27_02470</name>
</gene>
<reference evidence="1" key="1">
    <citation type="submission" date="2022-03" db="EMBL/GenBank/DDBJ databases">
        <title>Pseudomonas marianensis sp. nov., a marine bacterium isolated from deep-sea sediments of the Mariana Trench.</title>
        <authorList>
            <person name="Wei Y."/>
        </authorList>
    </citation>
    <scope>NUCLEOTIDE SEQUENCE</scope>
    <source>
        <strain evidence="1">PS1</strain>
    </source>
</reference>
<accession>A0A9X1W0E7</accession>
<dbReference type="Proteomes" id="UP001139682">
    <property type="component" value="Unassembled WGS sequence"/>
</dbReference>
<dbReference type="AlphaFoldDB" id="A0A9X1W0E7"/>
<name>A0A9X1W0E7_9GAMM</name>
<evidence type="ECO:0000313" key="2">
    <source>
        <dbReference type="Proteomes" id="UP001139682"/>
    </source>
</evidence>
<evidence type="ECO:0000313" key="1">
    <source>
        <dbReference type="EMBL" id="MCJ0972235.1"/>
    </source>
</evidence>
<dbReference type="RefSeq" id="WP_243604417.1">
    <property type="nucleotide sequence ID" value="NZ_JALGRD010000001.1"/>
</dbReference>
<organism evidence="1 2">
    <name type="scientific">Stutzerimonas marianensis</name>
    <dbReference type="NCBI Taxonomy" id="2929513"/>
    <lineage>
        <taxon>Bacteria</taxon>
        <taxon>Pseudomonadati</taxon>
        <taxon>Pseudomonadota</taxon>
        <taxon>Gammaproteobacteria</taxon>
        <taxon>Pseudomonadales</taxon>
        <taxon>Pseudomonadaceae</taxon>
        <taxon>Stutzerimonas</taxon>
    </lineage>
</organism>
<protein>
    <submittedName>
        <fullName evidence="1">Uncharacterized protein</fullName>
    </submittedName>
</protein>
<keyword evidence="2" id="KW-1185">Reference proteome</keyword>
<comment type="caution">
    <text evidence="1">The sequence shown here is derived from an EMBL/GenBank/DDBJ whole genome shotgun (WGS) entry which is preliminary data.</text>
</comment>